<dbReference type="RefSeq" id="WP_289503938.1">
    <property type="nucleotide sequence ID" value="NZ_CP116805.1"/>
</dbReference>
<evidence type="ECO:0000256" key="3">
    <source>
        <dbReference type="ARBA" id="ARBA00022729"/>
    </source>
</evidence>
<evidence type="ECO:0000256" key="1">
    <source>
        <dbReference type="ARBA" id="ARBA00004442"/>
    </source>
</evidence>
<organism evidence="7 8">
    <name type="scientific">Gimibacter soli</name>
    <dbReference type="NCBI Taxonomy" id="3024400"/>
    <lineage>
        <taxon>Bacteria</taxon>
        <taxon>Pseudomonadati</taxon>
        <taxon>Pseudomonadota</taxon>
        <taxon>Alphaproteobacteria</taxon>
        <taxon>Kordiimonadales</taxon>
        <taxon>Temperatibacteraceae</taxon>
        <taxon>Gimibacter</taxon>
    </lineage>
</organism>
<feature type="signal peptide" evidence="6">
    <location>
        <begin position="1"/>
        <end position="17"/>
    </location>
</feature>
<evidence type="ECO:0000256" key="2">
    <source>
        <dbReference type="ARBA" id="ARBA00005722"/>
    </source>
</evidence>
<dbReference type="Proteomes" id="UP001217500">
    <property type="component" value="Chromosome"/>
</dbReference>
<dbReference type="InterPro" id="IPR010583">
    <property type="entry name" value="MipA"/>
</dbReference>
<evidence type="ECO:0000256" key="4">
    <source>
        <dbReference type="ARBA" id="ARBA00023136"/>
    </source>
</evidence>
<keyword evidence="4" id="KW-0472">Membrane</keyword>
<gene>
    <name evidence="7" type="ORF">PH603_00410</name>
</gene>
<dbReference type="EMBL" id="CP116805">
    <property type="protein sequence ID" value="WCL54219.1"/>
    <property type="molecule type" value="Genomic_DNA"/>
</dbReference>
<keyword evidence="8" id="KW-1185">Reference proteome</keyword>
<feature type="chain" id="PRO_5042243783" evidence="6">
    <location>
        <begin position="18"/>
        <end position="252"/>
    </location>
</feature>
<comment type="subcellular location">
    <subcellularLocation>
        <location evidence="1">Cell outer membrane</location>
    </subcellularLocation>
</comment>
<accession>A0AAE9XW32</accession>
<evidence type="ECO:0000256" key="6">
    <source>
        <dbReference type="SAM" id="SignalP"/>
    </source>
</evidence>
<dbReference type="KEGG" id="gso:PH603_00410"/>
<keyword evidence="3 6" id="KW-0732">Signal</keyword>
<protein>
    <submittedName>
        <fullName evidence="7">MipA/OmpV family protein</fullName>
    </submittedName>
</protein>
<comment type="similarity">
    <text evidence="2">Belongs to the MipA/OmpV family.</text>
</comment>
<dbReference type="GO" id="GO:0009252">
    <property type="term" value="P:peptidoglycan biosynthetic process"/>
    <property type="evidence" value="ECO:0007669"/>
    <property type="project" value="TreeGrafter"/>
</dbReference>
<evidence type="ECO:0000313" key="7">
    <source>
        <dbReference type="EMBL" id="WCL54219.1"/>
    </source>
</evidence>
<evidence type="ECO:0000256" key="5">
    <source>
        <dbReference type="ARBA" id="ARBA00023237"/>
    </source>
</evidence>
<dbReference type="AlphaFoldDB" id="A0AAE9XW32"/>
<name>A0AAE9XW32_9PROT</name>
<reference evidence="7" key="1">
    <citation type="submission" date="2023-01" db="EMBL/GenBank/DDBJ databases">
        <title>The genome sequence of Kordiimonadaceae bacterium 6D33.</title>
        <authorList>
            <person name="Liu Y."/>
        </authorList>
    </citation>
    <scope>NUCLEOTIDE SEQUENCE</scope>
    <source>
        <strain evidence="7">6D33</strain>
    </source>
</reference>
<dbReference type="GO" id="GO:0009279">
    <property type="term" value="C:cell outer membrane"/>
    <property type="evidence" value="ECO:0007669"/>
    <property type="project" value="UniProtKB-SubCell"/>
</dbReference>
<keyword evidence="5" id="KW-0998">Cell outer membrane</keyword>
<sequence>MMKRSLLALFTFGAASAAPFLSAAADDDTSSWSLGAAFIASDRAQTGRGTQFLPVPYVAYESKHVKFSPRGLTVGFEPAAGLELALVATPRFDGFEADDSPALAGMADRNATLEAGVSATYTGSLGTVSLTGLWDTLGQHSGSVLRLEVSRSHMIGDRWIVTPVVTVERQSASFTDYYYGVRADEATALRPAYTGSSALVVSPGVNVVYRIGGKWAAFASTELSVLPGDIKDSPIVSDSTLWSAVAGVSYRF</sequence>
<proteinExistence type="inferred from homology"/>
<dbReference type="PANTHER" id="PTHR38776:SF1">
    <property type="entry name" value="MLTA-INTERACTING PROTEIN-RELATED"/>
    <property type="match status" value="1"/>
</dbReference>
<dbReference type="Pfam" id="PF06629">
    <property type="entry name" value="MipA"/>
    <property type="match status" value="1"/>
</dbReference>
<dbReference type="PANTHER" id="PTHR38776">
    <property type="entry name" value="MLTA-INTERACTING PROTEIN-RELATED"/>
    <property type="match status" value="1"/>
</dbReference>
<evidence type="ECO:0000313" key="8">
    <source>
        <dbReference type="Proteomes" id="UP001217500"/>
    </source>
</evidence>